<dbReference type="Proteomes" id="UP000275267">
    <property type="component" value="Unassembled WGS sequence"/>
</dbReference>
<keyword evidence="3" id="KW-1185">Reference proteome</keyword>
<dbReference type="AlphaFoldDB" id="A0A3L6RTY2"/>
<reference evidence="3" key="1">
    <citation type="journal article" date="2019" name="Nat. Commun.">
        <title>The genome of broomcorn millet.</title>
        <authorList>
            <person name="Zou C."/>
            <person name="Miki D."/>
            <person name="Li D."/>
            <person name="Tang Q."/>
            <person name="Xiao L."/>
            <person name="Rajput S."/>
            <person name="Deng P."/>
            <person name="Jia W."/>
            <person name="Huang R."/>
            <person name="Zhang M."/>
            <person name="Sun Y."/>
            <person name="Hu J."/>
            <person name="Fu X."/>
            <person name="Schnable P.S."/>
            <person name="Li F."/>
            <person name="Zhang H."/>
            <person name="Feng B."/>
            <person name="Zhu X."/>
            <person name="Liu R."/>
            <person name="Schnable J.C."/>
            <person name="Zhu J.-K."/>
            <person name="Zhang H."/>
        </authorList>
    </citation>
    <scope>NUCLEOTIDE SEQUENCE [LARGE SCALE GENOMIC DNA]</scope>
</reference>
<evidence type="ECO:0000313" key="2">
    <source>
        <dbReference type="EMBL" id="RLN08447.1"/>
    </source>
</evidence>
<dbReference type="PANTHER" id="PTHR33237">
    <property type="entry name" value="F2P16.13 PROTEIN-RELATED"/>
    <property type="match status" value="1"/>
</dbReference>
<accession>A0A3L6RTY2</accession>
<dbReference type="EMBL" id="PQIB02000007">
    <property type="protein sequence ID" value="RLN08447.1"/>
    <property type="molecule type" value="Genomic_DNA"/>
</dbReference>
<name>A0A3L6RTY2_PANMI</name>
<dbReference type="OrthoDB" id="755532at2759"/>
<organism evidence="2 3">
    <name type="scientific">Panicum miliaceum</name>
    <name type="common">Proso millet</name>
    <name type="synonym">Broomcorn millet</name>
    <dbReference type="NCBI Taxonomy" id="4540"/>
    <lineage>
        <taxon>Eukaryota</taxon>
        <taxon>Viridiplantae</taxon>
        <taxon>Streptophyta</taxon>
        <taxon>Embryophyta</taxon>
        <taxon>Tracheophyta</taxon>
        <taxon>Spermatophyta</taxon>
        <taxon>Magnoliopsida</taxon>
        <taxon>Liliopsida</taxon>
        <taxon>Poales</taxon>
        <taxon>Poaceae</taxon>
        <taxon>PACMAD clade</taxon>
        <taxon>Panicoideae</taxon>
        <taxon>Panicodae</taxon>
        <taxon>Paniceae</taxon>
        <taxon>Panicinae</taxon>
        <taxon>Panicum</taxon>
        <taxon>Panicum sect. Panicum</taxon>
    </lineage>
</organism>
<dbReference type="STRING" id="4540.A0A3L6RTY2"/>
<gene>
    <name evidence="2" type="ORF">C2845_PM11G28290</name>
</gene>
<comment type="caution">
    <text evidence="2">The sequence shown here is derived from an EMBL/GenBank/DDBJ whole genome shotgun (WGS) entry which is preliminary data.</text>
</comment>
<evidence type="ECO:0000256" key="1">
    <source>
        <dbReference type="SAM" id="MobiDB-lite"/>
    </source>
</evidence>
<feature type="compositionally biased region" description="Low complexity" evidence="1">
    <location>
        <begin position="1"/>
        <end position="10"/>
    </location>
</feature>
<protein>
    <submittedName>
        <fullName evidence="2">Uncharacterized protein</fullName>
    </submittedName>
</protein>
<feature type="region of interest" description="Disordered" evidence="1">
    <location>
        <begin position="1"/>
        <end position="35"/>
    </location>
</feature>
<sequence>MACTAAAQRKAIQKRRSDSKEQPSRDTGAARAKRTMGVSLAQAVAALMGRCARRLSRAARRLHLRPPRQGLAASLSSSRAIVPFFSGGGVIRKALSSSSSSKSKRRRRKAEDDELSFRWEDGVWRKEIMMGERCQPLDFSGAIYYDAEGRRLEQPPTPRSPMRSPLPASVVLAANAGGQ</sequence>
<dbReference type="PANTHER" id="PTHR33237:SF5">
    <property type="entry name" value="OS02G0711400 PROTEIN"/>
    <property type="match status" value="1"/>
</dbReference>
<feature type="compositionally biased region" description="Basic and acidic residues" evidence="1">
    <location>
        <begin position="15"/>
        <end position="24"/>
    </location>
</feature>
<evidence type="ECO:0000313" key="3">
    <source>
        <dbReference type="Proteomes" id="UP000275267"/>
    </source>
</evidence>
<proteinExistence type="predicted"/>